<evidence type="ECO:0000256" key="4">
    <source>
        <dbReference type="SAM" id="Phobius"/>
    </source>
</evidence>
<feature type="transmembrane region" description="Helical" evidence="4">
    <location>
        <begin position="327"/>
        <end position="350"/>
    </location>
</feature>
<dbReference type="Proteomes" id="UP000030151">
    <property type="component" value="Unassembled WGS sequence"/>
</dbReference>
<dbReference type="SUPFAM" id="SSF103473">
    <property type="entry name" value="MFS general substrate transporter"/>
    <property type="match status" value="1"/>
</dbReference>
<protein>
    <submittedName>
        <fullName evidence="6">MFS transporter</fullName>
    </submittedName>
</protein>
<evidence type="ECO:0000313" key="6">
    <source>
        <dbReference type="EMBL" id="EXV04781.1"/>
    </source>
</evidence>
<reference evidence="6 7" key="1">
    <citation type="submission" date="2014-02" db="EMBL/GenBank/DDBJ databases">
        <title>The genome sequence of the entomopathogenic fungus Metarhizium robertsii ARSEF 2575.</title>
        <authorList>
            <person name="Giuliano Garisto Donzelli B."/>
            <person name="Roe B.A."/>
            <person name="Macmil S.L."/>
            <person name="Krasnoff S.B."/>
            <person name="Gibson D.M."/>
        </authorList>
    </citation>
    <scope>NUCLEOTIDE SEQUENCE [LARGE SCALE GENOMIC DNA]</scope>
    <source>
        <strain evidence="6 7">ARSEF 2575</strain>
    </source>
</reference>
<dbReference type="OrthoDB" id="6499973at2759"/>
<dbReference type="GO" id="GO:0016020">
    <property type="term" value="C:membrane"/>
    <property type="evidence" value="ECO:0007669"/>
    <property type="project" value="UniProtKB-SubCell"/>
</dbReference>
<organism evidence="6 7">
    <name type="scientific">Metarhizium robertsii</name>
    <dbReference type="NCBI Taxonomy" id="568076"/>
    <lineage>
        <taxon>Eukaryota</taxon>
        <taxon>Fungi</taxon>
        <taxon>Dikarya</taxon>
        <taxon>Ascomycota</taxon>
        <taxon>Pezizomycotina</taxon>
        <taxon>Sordariomycetes</taxon>
        <taxon>Hypocreomycetidae</taxon>
        <taxon>Hypocreales</taxon>
        <taxon>Clavicipitaceae</taxon>
        <taxon>Metarhizium</taxon>
    </lineage>
</organism>
<dbReference type="InterPro" id="IPR036259">
    <property type="entry name" value="MFS_trans_sf"/>
</dbReference>
<evidence type="ECO:0000313" key="7">
    <source>
        <dbReference type="Proteomes" id="UP000030151"/>
    </source>
</evidence>
<keyword evidence="4" id="KW-0812">Transmembrane</keyword>
<dbReference type="InterPro" id="IPR050327">
    <property type="entry name" value="Proton-linked_MCT"/>
</dbReference>
<evidence type="ECO:0000259" key="5">
    <source>
        <dbReference type="PROSITE" id="PS50850"/>
    </source>
</evidence>
<name>A0A0A1V561_9HYPO</name>
<feature type="transmembrane region" description="Helical" evidence="4">
    <location>
        <begin position="424"/>
        <end position="446"/>
    </location>
</feature>
<dbReference type="eggNOG" id="KOG2504">
    <property type="taxonomic scope" value="Eukaryota"/>
</dbReference>
<evidence type="ECO:0000256" key="3">
    <source>
        <dbReference type="SAM" id="MobiDB-lite"/>
    </source>
</evidence>
<dbReference type="AlphaFoldDB" id="A0A0A1V561"/>
<feature type="transmembrane region" description="Helical" evidence="4">
    <location>
        <begin position="263"/>
        <end position="285"/>
    </location>
</feature>
<dbReference type="HOGENOM" id="CLU_001265_1_2_1"/>
<dbReference type="InterPro" id="IPR011701">
    <property type="entry name" value="MFS"/>
</dbReference>
<dbReference type="PANTHER" id="PTHR11360">
    <property type="entry name" value="MONOCARBOXYLATE TRANSPORTER"/>
    <property type="match status" value="1"/>
</dbReference>
<feature type="transmembrane region" description="Helical" evidence="4">
    <location>
        <begin position="187"/>
        <end position="206"/>
    </location>
</feature>
<keyword evidence="4" id="KW-0472">Membrane</keyword>
<feature type="region of interest" description="Disordered" evidence="3">
    <location>
        <begin position="1"/>
        <end position="38"/>
    </location>
</feature>
<evidence type="ECO:0000256" key="1">
    <source>
        <dbReference type="ARBA" id="ARBA00004141"/>
    </source>
</evidence>
<feature type="transmembrane region" description="Helical" evidence="4">
    <location>
        <begin position="154"/>
        <end position="175"/>
    </location>
</feature>
<proteinExistence type="inferred from homology"/>
<comment type="subcellular location">
    <subcellularLocation>
        <location evidence="1">Membrane</location>
        <topology evidence="1">Multi-pass membrane protein</topology>
    </subcellularLocation>
</comment>
<comment type="similarity">
    <text evidence="2">Belongs to the major facilitator superfamily. Monocarboxylate porter (TC 2.A.1.13) family.</text>
</comment>
<feature type="transmembrane region" description="Helical" evidence="4">
    <location>
        <begin position="356"/>
        <end position="381"/>
    </location>
</feature>
<gene>
    <name evidence="6" type="ORF">X797_002464</name>
</gene>
<keyword evidence="4" id="KW-1133">Transmembrane helix</keyword>
<accession>A0A0A1V561</accession>
<dbReference type="InterPro" id="IPR020846">
    <property type="entry name" value="MFS_dom"/>
</dbReference>
<dbReference type="Gene3D" id="1.20.1250.20">
    <property type="entry name" value="MFS general substrate transporter like domains"/>
    <property type="match status" value="2"/>
</dbReference>
<dbReference type="PROSITE" id="PS50850">
    <property type="entry name" value="MFS"/>
    <property type="match status" value="1"/>
</dbReference>
<feature type="transmembrane region" description="Helical" evidence="4">
    <location>
        <begin position="129"/>
        <end position="148"/>
    </location>
</feature>
<dbReference type="GO" id="GO:0022857">
    <property type="term" value="F:transmembrane transporter activity"/>
    <property type="evidence" value="ECO:0007669"/>
    <property type="project" value="InterPro"/>
</dbReference>
<evidence type="ECO:0000256" key="2">
    <source>
        <dbReference type="ARBA" id="ARBA00006727"/>
    </source>
</evidence>
<feature type="domain" description="Major facilitator superfamily (MFS) profile" evidence="5">
    <location>
        <begin position="57"/>
        <end position="451"/>
    </location>
</feature>
<sequence>MSSVEATRIAPDGRRPPSPIPLREGDAQGSSTPHSEWDDGAMANIATAEPVPPNGGYAWVCTFAVFLINANTWGINSSWAVIMAQYSTNKEAIQASHLEFGLVGGLSISQALLVSPLVTVVRRRIGARWTILIGTALIFVSLLTSSFASKIWHLVLAQGFCFGWGMGFAYVTASALLPPWFSSRRSLAVGVATAGSGIGGLVYSIVTDRVLHAWDLGWAYRVLAVSALSANLLAAFLLRDLNAGPRAAGPGEMRPSSFSPRDFGRVEVLLIVVWGVATELGYIILLYSLPIYAASIGLTPAQGSVANALLNLGLAVGRPPLGYFSDVFGRISVAGATTLLCAVFCFALWIPAQSFAPLLVFALVAGMLCGTFWCTITPVLAEVVGIAKFANTFGVICIGLVLPTTFAEPIAMKLVEGDSNSNTAFIHAQLFTGFMFLIGSVCLWLLRCWKIFSDVEKREESMTTLERQHRYWVSWITPQMMFSTQRV</sequence>
<dbReference type="EMBL" id="JELW01000002">
    <property type="protein sequence ID" value="EXV04781.1"/>
    <property type="molecule type" value="Genomic_DNA"/>
</dbReference>
<dbReference type="Pfam" id="PF07690">
    <property type="entry name" value="MFS_1"/>
    <property type="match status" value="1"/>
</dbReference>
<feature type="transmembrane region" description="Helical" evidence="4">
    <location>
        <begin position="218"/>
        <end position="238"/>
    </location>
</feature>
<comment type="caution">
    <text evidence="6">The sequence shown here is derived from an EMBL/GenBank/DDBJ whole genome shotgun (WGS) entry which is preliminary data.</text>
</comment>
<dbReference type="PANTHER" id="PTHR11360:SF315">
    <property type="entry name" value="TRANSPORTER MCH2-RELATED"/>
    <property type="match status" value="1"/>
</dbReference>
<feature type="transmembrane region" description="Helical" evidence="4">
    <location>
        <begin position="393"/>
        <end position="412"/>
    </location>
</feature>